<dbReference type="Proteomes" id="UP001164250">
    <property type="component" value="Chromosome 9"/>
</dbReference>
<evidence type="ECO:0000313" key="2">
    <source>
        <dbReference type="Proteomes" id="UP001164250"/>
    </source>
</evidence>
<comment type="caution">
    <text evidence="1">The sequence shown here is derived from an EMBL/GenBank/DDBJ whole genome shotgun (WGS) entry which is preliminary data.</text>
</comment>
<gene>
    <name evidence="1" type="ORF">Patl1_31357</name>
</gene>
<sequence>MTVQSSKHQDDAKNSSRSSYFNLPALDVSLAFPQATPAAKFPPSVSDYYQLDDLLTSEEVAIRRKVRECVEKEIAPIMAEYWEKAEFPFHVVPKLGALHIAGGTIKVIYTYLLLLVMDVLVCPLTGSAFATAELARVDASCSTFILVHSSLGMLTIALCGSEAQKQKYLPSLAQLNTIACWALTEPDYGSDASALKTTATKVEGGWILEGQKRWIGNSTFADVLIIFARNLTTNQINGYVRTAKYYACVIFVFPLVTSYIVKKNAPGLTATKIENKIGLRMVQNGDILLKKVFVPDEDRLPGVNSFQDTSKMSDFSATYSSTAVPIQVLAVSRVMVAWQPIGISMGVYDMCHRYLKERKQFGAPLAAYQINQQKLVQMLGNVQAMVLIGLRLCKLYESGKMTPGHASLGKSWITARARETVALGRELLGGNGILADFLVAKAFCDLEPIYTYEGTYDINSLVTGREITGFASFKAPPQRSRL</sequence>
<dbReference type="EMBL" id="CM047905">
    <property type="protein sequence ID" value="KAJ0088582.1"/>
    <property type="molecule type" value="Genomic_DNA"/>
</dbReference>
<reference evidence="2" key="1">
    <citation type="journal article" date="2023" name="G3 (Bethesda)">
        <title>Genome assembly and association tests identify interacting loci associated with vigor, precocity, and sex in interspecific pistachio rootstocks.</title>
        <authorList>
            <person name="Palmer W."/>
            <person name="Jacygrad E."/>
            <person name="Sagayaradj S."/>
            <person name="Cavanaugh K."/>
            <person name="Han R."/>
            <person name="Bertier L."/>
            <person name="Beede B."/>
            <person name="Kafkas S."/>
            <person name="Golino D."/>
            <person name="Preece J."/>
            <person name="Michelmore R."/>
        </authorList>
    </citation>
    <scope>NUCLEOTIDE SEQUENCE [LARGE SCALE GENOMIC DNA]</scope>
</reference>
<keyword evidence="2" id="KW-1185">Reference proteome</keyword>
<name>A0ACC1APH9_9ROSI</name>
<organism evidence="1 2">
    <name type="scientific">Pistacia atlantica</name>
    <dbReference type="NCBI Taxonomy" id="434234"/>
    <lineage>
        <taxon>Eukaryota</taxon>
        <taxon>Viridiplantae</taxon>
        <taxon>Streptophyta</taxon>
        <taxon>Embryophyta</taxon>
        <taxon>Tracheophyta</taxon>
        <taxon>Spermatophyta</taxon>
        <taxon>Magnoliopsida</taxon>
        <taxon>eudicotyledons</taxon>
        <taxon>Gunneridae</taxon>
        <taxon>Pentapetalae</taxon>
        <taxon>rosids</taxon>
        <taxon>malvids</taxon>
        <taxon>Sapindales</taxon>
        <taxon>Anacardiaceae</taxon>
        <taxon>Pistacia</taxon>
    </lineage>
</organism>
<accession>A0ACC1APH9</accession>
<proteinExistence type="predicted"/>
<evidence type="ECO:0000313" key="1">
    <source>
        <dbReference type="EMBL" id="KAJ0088582.1"/>
    </source>
</evidence>
<protein>
    <submittedName>
        <fullName evidence="1">Uncharacterized protein</fullName>
    </submittedName>
</protein>